<reference evidence="8" key="1">
    <citation type="submission" date="2002-03" db="EMBL/GenBank/DDBJ databases">
        <title>A new class A beta-lactamase in an atypical strain of Providencia alcalifaciens.</title>
        <authorList>
            <person name="Beauchef-Havard A."/>
            <person name="Arlet G."/>
            <person name="Philippon A."/>
        </authorList>
    </citation>
    <scope>NUCLEOTIDE SEQUENCE</scope>
    <source>
        <strain evidence="8">PaSL99</strain>
    </source>
</reference>
<dbReference type="GO" id="GO:0030655">
    <property type="term" value="P:beta-lactam antibiotic catabolic process"/>
    <property type="evidence" value="ECO:0007669"/>
    <property type="project" value="InterPro"/>
</dbReference>
<evidence type="ECO:0000256" key="2">
    <source>
        <dbReference type="ARBA" id="ARBA00009009"/>
    </source>
</evidence>
<dbReference type="GO" id="GO:0008800">
    <property type="term" value="F:beta-lactamase activity"/>
    <property type="evidence" value="ECO:0007669"/>
    <property type="project" value="UniProtKB-UniRule"/>
</dbReference>
<dbReference type="EMBL" id="AJ438771">
    <property type="protein sequence ID" value="CAD27491.1"/>
    <property type="molecule type" value="Genomic_DNA"/>
</dbReference>
<dbReference type="EC" id="3.5.2.6" evidence="3 6"/>
<keyword evidence="5 6" id="KW-0046">Antibiotic resistance</keyword>
<evidence type="ECO:0000313" key="8">
    <source>
        <dbReference type="EMBL" id="CAD27491.1"/>
    </source>
</evidence>
<comment type="catalytic activity">
    <reaction evidence="1 6">
        <text>a beta-lactam + H2O = a substituted beta-amino acid</text>
        <dbReference type="Rhea" id="RHEA:20401"/>
        <dbReference type="ChEBI" id="CHEBI:15377"/>
        <dbReference type="ChEBI" id="CHEBI:35627"/>
        <dbReference type="ChEBI" id="CHEBI:140347"/>
        <dbReference type="EC" id="3.5.2.6"/>
    </reaction>
</comment>
<dbReference type="PROSITE" id="PS00146">
    <property type="entry name" value="BETA_LACTAMASE_A"/>
    <property type="match status" value="1"/>
</dbReference>
<dbReference type="PRINTS" id="PR00118">
    <property type="entry name" value="BLACTAMASEA"/>
</dbReference>
<evidence type="ECO:0000256" key="4">
    <source>
        <dbReference type="ARBA" id="ARBA00022801"/>
    </source>
</evidence>
<evidence type="ECO:0000256" key="1">
    <source>
        <dbReference type="ARBA" id="ARBA00001526"/>
    </source>
</evidence>
<sequence length="289" mass="32008">MTLRFKTFAALILSMPLGILCICFDFTGSRLSNTKKRVGRLVCPIKFPDDKTISINGNQRFPLDSTVKSIACANVLAKVDAKKLSLSHSMIVTEKNIVTYSPVAKDYMNKPFTLEQACKAANEYSDNTAANFAIFSGGGPEALTAFMRAIGDTVTRSDRYEPELTVNPEGDLRDTTTPDAMSKSIKKILTGEVLSHSSKEQLKEWMVNNKVADNMLRASLPKGWKIADRSGASDYGVRGITSMVWSNNHDPVFISIYVRKADTSLDERSEVIRVLGSHILDEYLSHLKK</sequence>
<dbReference type="SUPFAM" id="SSF56601">
    <property type="entry name" value="beta-lactamase/transpeptidase-like"/>
    <property type="match status" value="1"/>
</dbReference>
<evidence type="ECO:0000256" key="3">
    <source>
        <dbReference type="ARBA" id="ARBA00012865"/>
    </source>
</evidence>
<proteinExistence type="inferred from homology"/>
<protein>
    <recommendedName>
        <fullName evidence="3 6">Beta-lactamase</fullName>
        <ecNumber evidence="3 6">3.5.2.6</ecNumber>
    </recommendedName>
</protein>
<dbReference type="InterPro" id="IPR000871">
    <property type="entry name" value="Beta-lactam_class-A"/>
</dbReference>
<dbReference type="PANTHER" id="PTHR35333:SF3">
    <property type="entry name" value="BETA-LACTAMASE-TYPE TRANSPEPTIDASE FOLD CONTAINING PROTEIN"/>
    <property type="match status" value="1"/>
</dbReference>
<evidence type="ECO:0000256" key="5">
    <source>
        <dbReference type="ARBA" id="ARBA00023251"/>
    </source>
</evidence>
<dbReference type="InterPro" id="IPR012338">
    <property type="entry name" value="Beta-lactam/transpept-like"/>
</dbReference>
<gene>
    <name evidence="8" type="primary">p.alc-A</name>
</gene>
<dbReference type="AlphaFoldDB" id="Q8RK40"/>
<accession>Q8RK40</accession>
<comment type="similarity">
    <text evidence="2 6">Belongs to the class-A beta-lactamase family.</text>
</comment>
<evidence type="ECO:0000256" key="6">
    <source>
        <dbReference type="RuleBase" id="RU361140"/>
    </source>
</evidence>
<name>Q8RK40_9GAMM</name>
<dbReference type="InterPro" id="IPR045155">
    <property type="entry name" value="Beta-lactam_cat"/>
</dbReference>
<dbReference type="NCBIfam" id="NF033103">
    <property type="entry name" value="bla_class_A"/>
    <property type="match status" value="1"/>
</dbReference>
<dbReference type="Pfam" id="PF13354">
    <property type="entry name" value="Beta-lactamase2"/>
    <property type="match status" value="1"/>
</dbReference>
<dbReference type="PANTHER" id="PTHR35333">
    <property type="entry name" value="BETA-LACTAMASE"/>
    <property type="match status" value="1"/>
</dbReference>
<dbReference type="InterPro" id="IPR023650">
    <property type="entry name" value="Beta-lactam_class-A_AS"/>
</dbReference>
<keyword evidence="4 6" id="KW-0378">Hydrolase</keyword>
<organism evidence="8">
    <name type="scientific">Providencia alcalifaciens</name>
    <dbReference type="NCBI Taxonomy" id="126385"/>
    <lineage>
        <taxon>Bacteria</taxon>
        <taxon>Pseudomonadati</taxon>
        <taxon>Pseudomonadota</taxon>
        <taxon>Gammaproteobacteria</taxon>
        <taxon>Enterobacterales</taxon>
        <taxon>Morganellaceae</taxon>
        <taxon>Providencia</taxon>
    </lineage>
</organism>
<dbReference type="GO" id="GO:0046677">
    <property type="term" value="P:response to antibiotic"/>
    <property type="evidence" value="ECO:0007669"/>
    <property type="project" value="UniProtKB-UniRule"/>
</dbReference>
<dbReference type="Gene3D" id="3.40.710.10">
    <property type="entry name" value="DD-peptidase/beta-lactamase superfamily"/>
    <property type="match status" value="1"/>
</dbReference>
<evidence type="ECO:0000259" key="7">
    <source>
        <dbReference type="Pfam" id="PF13354"/>
    </source>
</evidence>
<reference evidence="8" key="2">
    <citation type="submission" date="2002-03" db="EMBL/GenBank/DDBJ databases">
        <authorList>
            <person name="Arlet G.J."/>
        </authorList>
    </citation>
    <scope>NUCLEOTIDE SEQUENCE</scope>
    <source>
        <strain evidence="8">PaSL99</strain>
    </source>
</reference>
<feature type="domain" description="Beta-lactamase class A catalytic" evidence="7">
    <location>
        <begin position="49"/>
        <end position="257"/>
    </location>
</feature>